<feature type="non-terminal residue" evidence="1">
    <location>
        <position position="46"/>
    </location>
</feature>
<protein>
    <submittedName>
        <fullName evidence="1">Uncharacterized protein</fullName>
    </submittedName>
</protein>
<organism evidence="1">
    <name type="scientific">marine sediment metagenome</name>
    <dbReference type="NCBI Taxonomy" id="412755"/>
    <lineage>
        <taxon>unclassified sequences</taxon>
        <taxon>metagenomes</taxon>
        <taxon>ecological metagenomes</taxon>
    </lineage>
</organism>
<name>X1RVW2_9ZZZZ</name>
<sequence length="46" mass="4980">TSVKPFEADKTEYLFFVGCAGAFDARNRRVTLAVSKILDAAGISWG</sequence>
<evidence type="ECO:0000313" key="1">
    <source>
        <dbReference type="EMBL" id="GAI71061.1"/>
    </source>
</evidence>
<feature type="non-terminal residue" evidence="1">
    <location>
        <position position="1"/>
    </location>
</feature>
<dbReference type="AlphaFoldDB" id="X1RVW2"/>
<dbReference type="EMBL" id="BARV01045723">
    <property type="protein sequence ID" value="GAI71061.1"/>
    <property type="molecule type" value="Genomic_DNA"/>
</dbReference>
<proteinExistence type="predicted"/>
<accession>X1RVW2</accession>
<gene>
    <name evidence="1" type="ORF">S06H3_66768</name>
</gene>
<comment type="caution">
    <text evidence="1">The sequence shown here is derived from an EMBL/GenBank/DDBJ whole genome shotgun (WGS) entry which is preliminary data.</text>
</comment>
<reference evidence="1" key="1">
    <citation type="journal article" date="2014" name="Front. Microbiol.">
        <title>High frequency of phylogenetically diverse reductive dehalogenase-homologous genes in deep subseafloor sedimentary metagenomes.</title>
        <authorList>
            <person name="Kawai M."/>
            <person name="Futagami T."/>
            <person name="Toyoda A."/>
            <person name="Takaki Y."/>
            <person name="Nishi S."/>
            <person name="Hori S."/>
            <person name="Arai W."/>
            <person name="Tsubouchi T."/>
            <person name="Morono Y."/>
            <person name="Uchiyama I."/>
            <person name="Ito T."/>
            <person name="Fujiyama A."/>
            <person name="Inagaki F."/>
            <person name="Takami H."/>
        </authorList>
    </citation>
    <scope>NUCLEOTIDE SEQUENCE</scope>
    <source>
        <strain evidence="1">Expedition CK06-06</strain>
    </source>
</reference>